<gene>
    <name evidence="2" type="ORF">AK812_SmicGene24694</name>
</gene>
<comment type="caution">
    <text evidence="2">The sequence shown here is derived from an EMBL/GenBank/DDBJ whole genome shotgun (WGS) entry which is preliminary data.</text>
</comment>
<dbReference type="OrthoDB" id="408905at2759"/>
<dbReference type="EMBL" id="LSRX01000582">
    <property type="protein sequence ID" value="OLP93417.1"/>
    <property type="molecule type" value="Genomic_DNA"/>
</dbReference>
<organism evidence="2 3">
    <name type="scientific">Symbiodinium microadriaticum</name>
    <name type="common">Dinoflagellate</name>
    <name type="synonym">Zooxanthella microadriatica</name>
    <dbReference type="NCBI Taxonomy" id="2951"/>
    <lineage>
        <taxon>Eukaryota</taxon>
        <taxon>Sar</taxon>
        <taxon>Alveolata</taxon>
        <taxon>Dinophyceae</taxon>
        <taxon>Suessiales</taxon>
        <taxon>Symbiodiniaceae</taxon>
        <taxon>Symbiodinium</taxon>
    </lineage>
</organism>
<reference evidence="2 3" key="1">
    <citation type="submission" date="2016-02" db="EMBL/GenBank/DDBJ databases">
        <title>Genome analysis of coral dinoflagellate symbionts highlights evolutionary adaptations to a symbiotic lifestyle.</title>
        <authorList>
            <person name="Aranda M."/>
            <person name="Li Y."/>
            <person name="Liew Y.J."/>
            <person name="Baumgarten S."/>
            <person name="Simakov O."/>
            <person name="Wilson M."/>
            <person name="Piel J."/>
            <person name="Ashoor H."/>
            <person name="Bougouffa S."/>
            <person name="Bajic V.B."/>
            <person name="Ryu T."/>
            <person name="Ravasi T."/>
            <person name="Bayer T."/>
            <person name="Micklem G."/>
            <person name="Kim H."/>
            <person name="Bhak J."/>
            <person name="Lajeunesse T.C."/>
            <person name="Voolstra C.R."/>
        </authorList>
    </citation>
    <scope>NUCLEOTIDE SEQUENCE [LARGE SCALE GENOMIC DNA]</scope>
    <source>
        <strain evidence="2 3">CCMP2467</strain>
    </source>
</reference>
<evidence type="ECO:0000256" key="1">
    <source>
        <dbReference type="SAM" id="MobiDB-lite"/>
    </source>
</evidence>
<name>A0A1Q9DE38_SYMMI</name>
<sequence length="1824" mass="204196">MMQTPSKNINKISDRQVRAIVERVKDSVEKQLLVLDFLDNLEGKTVAKQTKSRSKEACDSEPEYASDEPGFEIDEKAELNRHAMKYSGWRKSLCLELLSYVEPSRFPPAKKTKLDSVTLAKQLMEFGFGLVVLDDKTSDKPMTKVKKEAFERLRAVYISLGKRFRNLELASEKGFSVDWSKHGIYNVEYQRENDVEYVQLTDKFADKKVVLPNDLVEGIKLDYFTNDKINCNWSQLAAVLVFPNGETLECHSLFPKLKRTLTKQLSQEHRVAEPRSTTSPLGDGGVGDAQPAKKAPRLSASRQVPEKPRDPDMLATPSPTLPRPGSPSQTTLSFTVPEPPASLKASAAATAALLGSKRSDGLVKLDDSDADGSETEVRSVARLWARKRRCAGDASQAAMAAEPRQPLWVRWLPGDATSKIDYVKFFVFEKSAYDMGPRLMLQLREFCMALGFSVKGTDWFHWFKTHGQTDAWEALLKMIDAHHSDWRPSQRQASFHELPAELRRWCGTEVTTSASIIIMLLLDWSSRLRRGHQMQAQFVLADLLQKTLPRLFQVIPAEVYALPDADETACSLRGPASLGACRHCASIYEGLPRQLGCSELLGLLHTVWAKKDFCPLMKQWCGFLIQGTASLLEDCLVPAVGWQTNAKDLAAPRGTKRRLRVDPDVKDLTIHEALEAKKHRTAEQMIRAGSVDLASKSGCSVEQEHMRKYWAAVFEKFKGERHLHVSMDESTVGGESTLIVLPALKQLEELPHLPAEQTEAGRDLLAGVSASLELASIAKAHDASGEAFFQKEAKITREASYQLLRALDHSLLASCGLGLQVFVASGEFPRRLRAGEARWLADGQPPDGYSLPESIPCKRVCVYDSQTNTQRFELAQTPSPVLAITCDEHSVNLSALQFLAHKLNCRVVTLRDQAHRCWNDFRGAVQDCNLWPCVNELIHCMNCRHGPWTSQAWFRQTKEALGLHTKKFGPGCPIFQALKDKLVSDMDLATSCEPGSLEEQELVFHKVSETVGAGVKGTRVNLTRWFEFISAYEEFQKEYHIHLYEYCLVLYHSGKLKSLADFPIWDAHQVPVEWKSLLKGKTSGAQKQSMQQTSSETKATERKTDAVNSLHMAAMILGQGGQFRRGRLLLSVGQVVHKSFQKELAGAYTLDRTFDYLLNHASQGHHIVFKKLWSIMFSLPMLEHMLFDVADTEKAFYRQQLQVPASSSAAAPPVRLEGLQLHEKHLADEVWADQLWLLIAATVKHRGLTMSQFLDMPLGQMVLLLSREESKVAQGLAKQKQNWQVLCAAEERQFGVGGVSKILDAVCFVEDIVVREILVRLAEHDFQFVSPYVKQTLETIYKGYAHTVVVERGFQKLEDICREQKNKEVSRLRRWYWLHESKVLQEFGRPELQSNYAEVPSGIPRHLSKDLFHALGQKPSIDDGVLKAITKRGKCDWAHCSAQGLQIQPGAWQLLVQAWRDNSWTEVSNSYMSLLAQEGTYIRQKCSGLCFVVLKHSIYGCLLWPAEHVQRHQLSLFFPSLAKGTVCTWKSILDMSAWESLPTRSLPPACVASFADASETCMGIWCMQTGPAEPLHVAAAKRGFKGCPDNVLEKLLRRFGLGTMLKGPTALRGVLAKAEALIKHAIPEVAAADVANYLKHRSGLSRPRPVSLLLTGENLSLSEGVLEPADHAAARQCRERQKTLTTTQCTDIQFLQQRGYITKDEAASCMKAAGAVQPRQVVQHAAPTKEVWSWTEKHLKTCTPEVKGATIHQITNQHTTSWVAKYRGAKPHASRTIAYGGKSGITSEQAARDCMLWLWHAHQQAVPEAVCPFKFADLELGEPA</sequence>
<accession>A0A1Q9DE38</accession>
<feature type="region of interest" description="Disordered" evidence="1">
    <location>
        <begin position="1083"/>
        <end position="1102"/>
    </location>
</feature>
<feature type="compositionally biased region" description="Polar residues" evidence="1">
    <location>
        <begin position="1083"/>
        <end position="1097"/>
    </location>
</feature>
<evidence type="ECO:0000313" key="3">
    <source>
        <dbReference type="Proteomes" id="UP000186817"/>
    </source>
</evidence>
<feature type="region of interest" description="Disordered" evidence="1">
    <location>
        <begin position="48"/>
        <end position="67"/>
    </location>
</feature>
<proteinExistence type="predicted"/>
<dbReference type="Proteomes" id="UP000186817">
    <property type="component" value="Unassembled WGS sequence"/>
</dbReference>
<feature type="region of interest" description="Disordered" evidence="1">
    <location>
        <begin position="265"/>
        <end position="338"/>
    </location>
</feature>
<evidence type="ECO:0000313" key="2">
    <source>
        <dbReference type="EMBL" id="OLP93417.1"/>
    </source>
</evidence>
<keyword evidence="3" id="KW-1185">Reference proteome</keyword>
<protein>
    <submittedName>
        <fullName evidence="2">Uncharacterized protein</fullName>
    </submittedName>
</protein>